<evidence type="ECO:0000256" key="2">
    <source>
        <dbReference type="ARBA" id="ARBA00009009"/>
    </source>
</evidence>
<evidence type="ECO:0000259" key="8">
    <source>
        <dbReference type="Pfam" id="PF13354"/>
    </source>
</evidence>
<dbReference type="AlphaFoldDB" id="A4G2R9"/>
<evidence type="ECO:0000256" key="5">
    <source>
        <dbReference type="ARBA" id="ARBA00023251"/>
    </source>
</evidence>
<evidence type="ECO:0000256" key="7">
    <source>
        <dbReference type="SAM" id="SignalP"/>
    </source>
</evidence>
<sequence>MPHFSSRRSLLLAAIATPFAGMAIPAFASDQRISRSAIQQEFSRLEASARGRLGLSAFNTGNGMRVQYRAYERFPVCSTFKTIVAAAILQKSTTDKRLLNKRIRYNKDEVEQSGYAPITQKHIADGMSIAELCAATLQYSDNAAANFLMQELGGPAAVTAYARTIGDDTFRLDRWEPELNTAIPGDLRDTSTPAAMGKSVQRLTLGDALALPQREQLVNWLKGNTTGGKRMQAGVPQDWIVGDKTGTGYYGTTNDAGVIWPATGAPIVAAIYFTQNEKEARPRDDIIASATRIVVAALG</sequence>
<keyword evidence="4 6" id="KW-0378">Hydrolase</keyword>
<evidence type="ECO:0000256" key="1">
    <source>
        <dbReference type="ARBA" id="ARBA00001526"/>
    </source>
</evidence>
<keyword evidence="5 6" id="KW-0046">Antibiotic resistance</keyword>
<dbReference type="SUPFAM" id="SSF56601">
    <property type="entry name" value="beta-lactamase/transpeptidase-like"/>
    <property type="match status" value="1"/>
</dbReference>
<keyword evidence="10" id="KW-1185">Reference proteome</keyword>
<dbReference type="HOGENOM" id="CLU_031960_6_0_4"/>
<organism evidence="9 10">
    <name type="scientific">Herminiimonas arsenicoxydans</name>
    <dbReference type="NCBI Taxonomy" id="204773"/>
    <lineage>
        <taxon>Bacteria</taxon>
        <taxon>Pseudomonadati</taxon>
        <taxon>Pseudomonadota</taxon>
        <taxon>Betaproteobacteria</taxon>
        <taxon>Burkholderiales</taxon>
        <taxon>Oxalobacteraceae</taxon>
        <taxon>Herminiimonas</taxon>
    </lineage>
</organism>
<proteinExistence type="inferred from homology"/>
<dbReference type="GO" id="GO:0030655">
    <property type="term" value="P:beta-lactam antibiotic catabolic process"/>
    <property type="evidence" value="ECO:0007669"/>
    <property type="project" value="InterPro"/>
</dbReference>
<evidence type="ECO:0000313" key="9">
    <source>
        <dbReference type="EMBL" id="CAL60806.1"/>
    </source>
</evidence>
<dbReference type="PANTHER" id="PTHR35333:SF3">
    <property type="entry name" value="BETA-LACTAMASE-TYPE TRANSPEPTIDASE FOLD CONTAINING PROTEIN"/>
    <property type="match status" value="1"/>
</dbReference>
<dbReference type="KEGG" id="har:HEAR0606"/>
<dbReference type="InterPro" id="IPR000871">
    <property type="entry name" value="Beta-lactam_class-A"/>
</dbReference>
<dbReference type="EC" id="3.5.2.6" evidence="3 6"/>
<name>A4G2R9_HERAR</name>
<dbReference type="EMBL" id="CU207211">
    <property type="protein sequence ID" value="CAL60806.1"/>
    <property type="molecule type" value="Genomic_DNA"/>
</dbReference>
<dbReference type="NCBIfam" id="NF033103">
    <property type="entry name" value="bla_class_A"/>
    <property type="match status" value="1"/>
</dbReference>
<reference evidence="9 10" key="1">
    <citation type="journal article" date="2007" name="PLoS Genet.">
        <title>A tale of two oxidation states: bacterial colonization of arsenic-rich environments.</title>
        <authorList>
            <person name="Muller D."/>
            <person name="Medigue C."/>
            <person name="Koechler S."/>
            <person name="Barbe V."/>
            <person name="Barakat M."/>
            <person name="Talla E."/>
            <person name="Bonnefoy V."/>
            <person name="Krin E."/>
            <person name="Arsene-Ploetze F."/>
            <person name="Carapito C."/>
            <person name="Chandler M."/>
            <person name="Cournoyer B."/>
            <person name="Cruveiller S."/>
            <person name="Dossat C."/>
            <person name="Duval S."/>
            <person name="Heymann M."/>
            <person name="Leize E."/>
            <person name="Lieutaud A."/>
            <person name="Lievremont D."/>
            <person name="Makita Y."/>
            <person name="Mangenot S."/>
            <person name="Nitschke W."/>
            <person name="Ortet P."/>
            <person name="Perdrial N."/>
            <person name="Schoepp B."/>
            <person name="Siguier N."/>
            <person name="Simeonova D.D."/>
            <person name="Rouy Z."/>
            <person name="Segurens B."/>
            <person name="Turlin E."/>
            <person name="Vallenet D."/>
            <person name="Van Dorsselaer A."/>
            <person name="Weiss S."/>
            <person name="Weissenbach J."/>
            <person name="Lett M.C."/>
            <person name="Danchin A."/>
            <person name="Bertin P.N."/>
        </authorList>
    </citation>
    <scope>NUCLEOTIDE SEQUENCE [LARGE SCALE GENOMIC DNA]</scope>
    <source>
        <strain evidence="10">ULPAs1</strain>
    </source>
</reference>
<gene>
    <name evidence="9" type="primary">blaA</name>
    <name evidence="9" type="ordered locus">HEAR0606</name>
</gene>
<dbReference type="PANTHER" id="PTHR35333">
    <property type="entry name" value="BETA-LACTAMASE"/>
    <property type="match status" value="1"/>
</dbReference>
<dbReference type="STRING" id="204773.HEAR0606"/>
<comment type="similarity">
    <text evidence="2 6">Belongs to the class-A beta-lactamase family.</text>
</comment>
<dbReference type="InterPro" id="IPR012338">
    <property type="entry name" value="Beta-lactam/transpept-like"/>
</dbReference>
<dbReference type="PROSITE" id="PS00146">
    <property type="entry name" value="BETA_LACTAMASE_A"/>
    <property type="match status" value="1"/>
</dbReference>
<evidence type="ECO:0000313" key="10">
    <source>
        <dbReference type="Proteomes" id="UP000006697"/>
    </source>
</evidence>
<dbReference type="Pfam" id="PF13354">
    <property type="entry name" value="Beta-lactamase2"/>
    <property type="match status" value="1"/>
</dbReference>
<dbReference type="GO" id="GO:0008800">
    <property type="term" value="F:beta-lactamase activity"/>
    <property type="evidence" value="ECO:0007669"/>
    <property type="project" value="UniProtKB-UniRule"/>
</dbReference>
<evidence type="ECO:0000256" key="3">
    <source>
        <dbReference type="ARBA" id="ARBA00012865"/>
    </source>
</evidence>
<dbReference type="eggNOG" id="COG2367">
    <property type="taxonomic scope" value="Bacteria"/>
</dbReference>
<evidence type="ECO:0000256" key="4">
    <source>
        <dbReference type="ARBA" id="ARBA00022801"/>
    </source>
</evidence>
<dbReference type="Gene3D" id="3.40.710.10">
    <property type="entry name" value="DD-peptidase/beta-lactamase superfamily"/>
    <property type="match status" value="1"/>
</dbReference>
<keyword evidence="7" id="KW-0732">Signal</keyword>
<feature type="domain" description="Beta-lactamase class A catalytic" evidence="8">
    <location>
        <begin position="59"/>
        <end position="272"/>
    </location>
</feature>
<evidence type="ECO:0000256" key="6">
    <source>
        <dbReference type="RuleBase" id="RU361140"/>
    </source>
</evidence>
<protein>
    <recommendedName>
        <fullName evidence="3 6">Beta-lactamase</fullName>
        <ecNumber evidence="3 6">3.5.2.6</ecNumber>
    </recommendedName>
</protein>
<dbReference type="OrthoDB" id="9784149at2"/>
<comment type="catalytic activity">
    <reaction evidence="1 6">
        <text>a beta-lactam + H2O = a substituted beta-amino acid</text>
        <dbReference type="Rhea" id="RHEA:20401"/>
        <dbReference type="ChEBI" id="CHEBI:15377"/>
        <dbReference type="ChEBI" id="CHEBI:35627"/>
        <dbReference type="ChEBI" id="CHEBI:140347"/>
        <dbReference type="EC" id="3.5.2.6"/>
    </reaction>
</comment>
<dbReference type="PRINTS" id="PR00118">
    <property type="entry name" value="BLACTAMASEA"/>
</dbReference>
<dbReference type="MEROPS" id="S11.A01"/>
<dbReference type="InterPro" id="IPR023650">
    <property type="entry name" value="Beta-lactam_class-A_AS"/>
</dbReference>
<dbReference type="GO" id="GO:0046677">
    <property type="term" value="P:response to antibiotic"/>
    <property type="evidence" value="ECO:0007669"/>
    <property type="project" value="UniProtKB-UniRule"/>
</dbReference>
<dbReference type="Proteomes" id="UP000006697">
    <property type="component" value="Chromosome"/>
</dbReference>
<feature type="signal peptide" evidence="7">
    <location>
        <begin position="1"/>
        <end position="28"/>
    </location>
</feature>
<dbReference type="InterPro" id="IPR045155">
    <property type="entry name" value="Beta-lactam_cat"/>
</dbReference>
<accession>A4G2R9</accession>
<feature type="chain" id="PRO_5002668111" description="Beta-lactamase" evidence="7">
    <location>
        <begin position="29"/>
        <end position="299"/>
    </location>
</feature>